<dbReference type="NCBIfam" id="TIGR02436">
    <property type="entry name" value="four helix bundle protein"/>
    <property type="match status" value="1"/>
</dbReference>
<accession>D3PCQ3</accession>
<gene>
    <name evidence="1" type="ordered locus">DEFDS_0902</name>
</gene>
<sequence length="109" mass="12992">MDVYKLSHDLTKRIYELQKKFPKEEIYGLVAQLRRSSSSIVANLIEGNYRFSKKEFKHFISISRGSCAELRYLIFLSYELGYLNEDEYQTLLRVCERIISMLTKLYNSF</sequence>
<dbReference type="Gene3D" id="1.20.1440.60">
    <property type="entry name" value="23S rRNA-intervening sequence"/>
    <property type="match status" value="1"/>
</dbReference>
<dbReference type="CDD" id="cd16377">
    <property type="entry name" value="23S_rRNA_IVP_like"/>
    <property type="match status" value="1"/>
</dbReference>
<dbReference type="InterPro" id="IPR036583">
    <property type="entry name" value="23S_rRNA_IVS_sf"/>
</dbReference>
<keyword evidence="2" id="KW-1185">Reference proteome</keyword>
<dbReference type="KEGG" id="ddf:DEFDS_0902"/>
<keyword evidence="1" id="KW-0689">Ribosomal protein</keyword>
<dbReference type="SUPFAM" id="SSF158446">
    <property type="entry name" value="IVS-encoded protein-like"/>
    <property type="match status" value="1"/>
</dbReference>
<evidence type="ECO:0000313" key="2">
    <source>
        <dbReference type="Proteomes" id="UP000001520"/>
    </source>
</evidence>
<dbReference type="PANTHER" id="PTHR38471">
    <property type="entry name" value="FOUR HELIX BUNDLE PROTEIN"/>
    <property type="match status" value="1"/>
</dbReference>
<dbReference type="InterPro" id="IPR012657">
    <property type="entry name" value="23S_rRNA-intervening_sequence"/>
</dbReference>
<dbReference type="Pfam" id="PF05635">
    <property type="entry name" value="23S_rRNA_IVP"/>
    <property type="match status" value="1"/>
</dbReference>
<dbReference type="GO" id="GO:0005840">
    <property type="term" value="C:ribosome"/>
    <property type="evidence" value="ECO:0007669"/>
    <property type="project" value="UniProtKB-KW"/>
</dbReference>
<dbReference type="STRING" id="639282.DEFDS_0902"/>
<dbReference type="PANTHER" id="PTHR38471:SF2">
    <property type="entry name" value="FOUR HELIX BUNDLE PROTEIN"/>
    <property type="match status" value="1"/>
</dbReference>
<proteinExistence type="predicted"/>
<dbReference type="AlphaFoldDB" id="D3PCQ3"/>
<organism evidence="1 2">
    <name type="scientific">Deferribacter desulfuricans (strain DSM 14783 / JCM 11476 / NBRC 101012 / SSM1)</name>
    <dbReference type="NCBI Taxonomy" id="639282"/>
    <lineage>
        <taxon>Bacteria</taxon>
        <taxon>Pseudomonadati</taxon>
        <taxon>Deferribacterota</taxon>
        <taxon>Deferribacteres</taxon>
        <taxon>Deferribacterales</taxon>
        <taxon>Deferribacteraceae</taxon>
        <taxon>Deferribacter</taxon>
    </lineage>
</organism>
<protein>
    <submittedName>
        <fullName evidence="1">Small subunit ribosomal protein S23e</fullName>
    </submittedName>
</protein>
<dbReference type="HOGENOM" id="CLU_129874_0_6_0"/>
<reference evidence="1 2" key="1">
    <citation type="journal article" date="2010" name="DNA Res.">
        <title>Bacterial lifestyle in a deep-sea hydrothermal vent chimney revealed by the genome sequence of the thermophilic bacterium Deferribacter desulfuricans SSM1.</title>
        <authorList>
            <person name="Takaki Y."/>
            <person name="Shimamura S."/>
            <person name="Nakagawa S."/>
            <person name="Fukuhara Y."/>
            <person name="Horikawa H."/>
            <person name="Ankai A."/>
            <person name="Harada T."/>
            <person name="Hosoyama A."/>
            <person name="Oguchi A."/>
            <person name="Fukui S."/>
            <person name="Fujita N."/>
            <person name="Takami H."/>
            <person name="Takai K."/>
        </authorList>
    </citation>
    <scope>NUCLEOTIDE SEQUENCE [LARGE SCALE GENOMIC DNA]</scope>
    <source>
        <strain evidence="2">DSM 14783 / JCM 11476 / NBRC 101012 / SSM1</strain>
    </source>
</reference>
<name>D3PCQ3_DEFDS</name>
<dbReference type="Proteomes" id="UP000001520">
    <property type="component" value="Chromosome"/>
</dbReference>
<dbReference type="EMBL" id="AP011529">
    <property type="protein sequence ID" value="BAI80376.1"/>
    <property type="molecule type" value="Genomic_DNA"/>
</dbReference>
<keyword evidence="1" id="KW-0687">Ribonucleoprotein</keyword>
<evidence type="ECO:0000313" key="1">
    <source>
        <dbReference type="EMBL" id="BAI80376.1"/>
    </source>
</evidence>
<dbReference type="eggNOG" id="ENOG5030JPY">
    <property type="taxonomic scope" value="Bacteria"/>
</dbReference>